<proteinExistence type="inferred from homology"/>
<dbReference type="Proteomes" id="UP000316270">
    <property type="component" value="Chromosome 5"/>
</dbReference>
<evidence type="ECO:0000256" key="10">
    <source>
        <dbReference type="ARBA" id="ARBA00030139"/>
    </source>
</evidence>
<evidence type="ECO:0000256" key="5">
    <source>
        <dbReference type="ARBA" id="ARBA00023002"/>
    </source>
</evidence>
<dbReference type="InterPro" id="IPR045306">
    <property type="entry name" value="SDH-like"/>
</dbReference>
<dbReference type="SUPFAM" id="SSF51735">
    <property type="entry name" value="NAD(P)-binding Rossmann-fold domains"/>
    <property type="match status" value="1"/>
</dbReference>
<dbReference type="FunFam" id="3.40.50.720:FF:000068">
    <property type="entry name" value="Sorbitol dehydrogenase"/>
    <property type="match status" value="1"/>
</dbReference>
<evidence type="ECO:0000256" key="9">
    <source>
        <dbReference type="ARBA" id="ARBA00026119"/>
    </source>
</evidence>
<dbReference type="GO" id="GO:0003939">
    <property type="term" value="F:L-iditol 2-dehydrogenase (NAD+) activity"/>
    <property type="evidence" value="ECO:0007669"/>
    <property type="project" value="TreeGrafter"/>
</dbReference>
<dbReference type="InterPro" id="IPR002328">
    <property type="entry name" value="ADH_Zn_CS"/>
</dbReference>
<dbReference type="AlphaFoldDB" id="A0A517L658"/>
<dbReference type="Gene3D" id="3.90.180.10">
    <property type="entry name" value="Medium-chain alcohol dehydrogenases, catalytic domain"/>
    <property type="match status" value="1"/>
</dbReference>
<dbReference type="GO" id="GO:0006062">
    <property type="term" value="P:sorbitol catabolic process"/>
    <property type="evidence" value="ECO:0007669"/>
    <property type="project" value="TreeGrafter"/>
</dbReference>
<evidence type="ECO:0000313" key="14">
    <source>
        <dbReference type="EMBL" id="QDS71094.1"/>
    </source>
</evidence>
<organism evidence="14 15">
    <name type="scientific">Venturia effusa</name>
    <dbReference type="NCBI Taxonomy" id="50376"/>
    <lineage>
        <taxon>Eukaryota</taxon>
        <taxon>Fungi</taxon>
        <taxon>Dikarya</taxon>
        <taxon>Ascomycota</taxon>
        <taxon>Pezizomycotina</taxon>
        <taxon>Dothideomycetes</taxon>
        <taxon>Pleosporomycetidae</taxon>
        <taxon>Venturiales</taxon>
        <taxon>Venturiaceae</taxon>
        <taxon>Venturia</taxon>
    </lineage>
</organism>
<comment type="cofactor">
    <cofactor evidence="1 11">
        <name>Zn(2+)</name>
        <dbReference type="ChEBI" id="CHEBI:29105"/>
    </cofactor>
</comment>
<gene>
    <name evidence="14" type="ORF">FKW77_009123</name>
</gene>
<keyword evidence="4 11" id="KW-0862">Zinc</keyword>
<comment type="pathway">
    <text evidence="8">Carbohydrate degradation; L-arabinose degradation via L-arabinitol; D-xylulose 5-phosphate from L-arabinose (fungal route): step 4/5.</text>
</comment>
<dbReference type="OrthoDB" id="3941538at2759"/>
<evidence type="ECO:0000256" key="7">
    <source>
        <dbReference type="ARBA" id="ARBA00024843"/>
    </source>
</evidence>
<evidence type="ECO:0000256" key="3">
    <source>
        <dbReference type="ARBA" id="ARBA00022723"/>
    </source>
</evidence>
<dbReference type="STRING" id="50376.A0A517L658"/>
<dbReference type="InterPro" id="IPR036291">
    <property type="entry name" value="NAD(P)-bd_dom_sf"/>
</dbReference>
<evidence type="ECO:0000256" key="11">
    <source>
        <dbReference type="RuleBase" id="RU361277"/>
    </source>
</evidence>
<comment type="similarity">
    <text evidence="2 11">Belongs to the zinc-containing alcohol dehydrogenase family.</text>
</comment>
<evidence type="ECO:0000256" key="4">
    <source>
        <dbReference type="ARBA" id="ARBA00022833"/>
    </source>
</evidence>
<protein>
    <recommendedName>
        <fullName evidence="9">D-xylulose reductase</fullName>
        <ecNumber evidence="9">1.1.1.9</ecNumber>
    </recommendedName>
    <alternativeName>
        <fullName evidence="10">Xylitol dehydrogenase A</fullName>
    </alternativeName>
</protein>
<dbReference type="InterPro" id="IPR013149">
    <property type="entry name" value="ADH-like_C"/>
</dbReference>
<sequence length="291" mass="30946">MVLGHESAGIIHSVGSNVKSLKRGDRVAMEPGIPCRRCTRCLSGHYNLCPSMAFAATPPYDGTLARYYRLPEDFCYKLAEGMTVEEGALVEPAAVAVHVCRQASVKPGDNVLIFGAGPVGLLCCAVSRAFGARKVVSVDINEERLAFAKEYAATHVFRSGKVSPEENAKAMVEEMGLGEGADVVIDATGAEVCIQTGIWAARTGATFCQAGMGAADIIFPIMAMCAKELNLKGSFRYGSGDYALAVDLIESGRVSVKELISRKVRFEDAEEAFRDVKAGKGIKILIEGPSG</sequence>
<dbReference type="GO" id="GO:0046526">
    <property type="term" value="F:D-xylulose reductase activity"/>
    <property type="evidence" value="ECO:0007669"/>
    <property type="project" value="UniProtKB-EC"/>
</dbReference>
<feature type="domain" description="Alcohol dehydrogenase-like C-terminal" evidence="12">
    <location>
        <begin position="118"/>
        <end position="250"/>
    </location>
</feature>
<evidence type="ECO:0000256" key="1">
    <source>
        <dbReference type="ARBA" id="ARBA00001947"/>
    </source>
</evidence>
<dbReference type="PROSITE" id="PS00059">
    <property type="entry name" value="ADH_ZINC"/>
    <property type="match status" value="1"/>
</dbReference>
<dbReference type="GO" id="GO:0008270">
    <property type="term" value="F:zinc ion binding"/>
    <property type="evidence" value="ECO:0007669"/>
    <property type="project" value="InterPro"/>
</dbReference>
<name>A0A517L658_9PEZI</name>
<dbReference type="Pfam" id="PF08240">
    <property type="entry name" value="ADH_N"/>
    <property type="match status" value="1"/>
</dbReference>
<accession>A0A517L658</accession>
<dbReference type="Pfam" id="PF00107">
    <property type="entry name" value="ADH_zinc_N"/>
    <property type="match status" value="1"/>
</dbReference>
<evidence type="ECO:0000256" key="6">
    <source>
        <dbReference type="ARBA" id="ARBA00023027"/>
    </source>
</evidence>
<dbReference type="InterPro" id="IPR013154">
    <property type="entry name" value="ADH-like_N"/>
</dbReference>
<keyword evidence="15" id="KW-1185">Reference proteome</keyword>
<keyword evidence="6" id="KW-0520">NAD</keyword>
<dbReference type="PANTHER" id="PTHR43161:SF9">
    <property type="entry name" value="SORBITOL DEHYDROGENASE"/>
    <property type="match status" value="1"/>
</dbReference>
<evidence type="ECO:0000313" key="15">
    <source>
        <dbReference type="Proteomes" id="UP000316270"/>
    </source>
</evidence>
<keyword evidence="3 11" id="KW-0479">Metal-binding</keyword>
<dbReference type="EC" id="1.1.1.9" evidence="9"/>
<dbReference type="PANTHER" id="PTHR43161">
    <property type="entry name" value="SORBITOL DEHYDROGENASE"/>
    <property type="match status" value="1"/>
</dbReference>
<evidence type="ECO:0000259" key="13">
    <source>
        <dbReference type="Pfam" id="PF08240"/>
    </source>
</evidence>
<reference evidence="14 15" key="1">
    <citation type="submission" date="2019-07" db="EMBL/GenBank/DDBJ databases">
        <title>Finished genome of Venturia effusa.</title>
        <authorList>
            <person name="Young C.A."/>
            <person name="Cox M.P."/>
            <person name="Ganley A.R.D."/>
            <person name="David W.J."/>
        </authorList>
    </citation>
    <scope>NUCLEOTIDE SEQUENCE [LARGE SCALE GENOMIC DNA]</scope>
    <source>
        <strain evidence="15">albino</strain>
    </source>
</reference>
<evidence type="ECO:0000256" key="8">
    <source>
        <dbReference type="ARBA" id="ARBA00025713"/>
    </source>
</evidence>
<keyword evidence="5" id="KW-0560">Oxidoreductase</keyword>
<dbReference type="Gene3D" id="3.40.50.720">
    <property type="entry name" value="NAD(P)-binding Rossmann-like Domain"/>
    <property type="match status" value="1"/>
</dbReference>
<dbReference type="InterPro" id="IPR011032">
    <property type="entry name" value="GroES-like_sf"/>
</dbReference>
<dbReference type="SUPFAM" id="SSF50129">
    <property type="entry name" value="GroES-like"/>
    <property type="match status" value="1"/>
</dbReference>
<evidence type="ECO:0000259" key="12">
    <source>
        <dbReference type="Pfam" id="PF00107"/>
    </source>
</evidence>
<dbReference type="EMBL" id="CP042189">
    <property type="protein sequence ID" value="QDS71094.1"/>
    <property type="molecule type" value="Genomic_DNA"/>
</dbReference>
<evidence type="ECO:0000256" key="2">
    <source>
        <dbReference type="ARBA" id="ARBA00008072"/>
    </source>
</evidence>
<comment type="function">
    <text evidence="7">Xylitol dehydrogenase which catalyzes the conversion of xylitol to D-xylulose. Xylose is a major component of hemicelluloses such as xylan. Most fungi utilize D-xylose via three enzymatic reactions, xylose reductase (XR), xylitol dehydrogenase (XDH), and xylulokinase, to form xylulose 5-phosphate, which enters pentose phosphate pathway.</text>
</comment>
<dbReference type="CDD" id="cd05285">
    <property type="entry name" value="sorbitol_DH"/>
    <property type="match status" value="1"/>
</dbReference>
<feature type="domain" description="Alcohol dehydrogenase-like N-terminal" evidence="13">
    <location>
        <begin position="1"/>
        <end position="79"/>
    </location>
</feature>